<dbReference type="Proteomes" id="UP000838748">
    <property type="component" value="Unassembled WGS sequence"/>
</dbReference>
<name>A0ABM9A6N7_9VIBR</name>
<evidence type="ECO:0008006" key="4">
    <source>
        <dbReference type="Google" id="ProtNLM"/>
    </source>
</evidence>
<dbReference type="RefSeq" id="WP_237362788.1">
    <property type="nucleotide sequence ID" value="NZ_CAKLDM010000002.1"/>
</dbReference>
<reference evidence="2" key="1">
    <citation type="submission" date="2021-11" db="EMBL/GenBank/DDBJ databases">
        <authorList>
            <person name="Rodrigo-Torres L."/>
            <person name="Arahal R. D."/>
            <person name="Lucena T."/>
        </authorList>
    </citation>
    <scope>NUCLEOTIDE SEQUENCE</scope>
    <source>
        <strain evidence="2">CECT 7928</strain>
    </source>
</reference>
<dbReference type="EMBL" id="CAKLDM010000002">
    <property type="protein sequence ID" value="CAH0541011.1"/>
    <property type="molecule type" value="Genomic_DNA"/>
</dbReference>
<organism evidence="2 3">
    <name type="scientific">Vibrio marisflavi CECT 7928</name>
    <dbReference type="NCBI Taxonomy" id="634439"/>
    <lineage>
        <taxon>Bacteria</taxon>
        <taxon>Pseudomonadati</taxon>
        <taxon>Pseudomonadota</taxon>
        <taxon>Gammaproteobacteria</taxon>
        <taxon>Vibrionales</taxon>
        <taxon>Vibrionaceae</taxon>
        <taxon>Vibrio</taxon>
    </lineage>
</organism>
<dbReference type="Pfam" id="PF11101">
    <property type="entry name" value="DUF2884"/>
    <property type="match status" value="1"/>
</dbReference>
<sequence length="248" mass="27481">MTKFLVGVATLLLSTSSWAAMCNVDLANEVQITGQSVAIVNSNGQTAMISANDNLSIEGKNVPLNNEQKKGLDSYREHVSQYAPAIKQFIGKNLTFADNIVDEVSKNLGAPNAFDSFKKSMRTFAGDIQSQYYKGDSLILPANTFESAKAQLPTYYAKAKSLFDTEFVNQAFNVMSTKMNQNGGINLTEFSNKISTLKKQVEVQLNTHSAQLKQQGKKMCQSLNELKREEQSLHKEVPELEGYSIFKK</sequence>
<keyword evidence="3" id="KW-1185">Reference proteome</keyword>
<protein>
    <recommendedName>
        <fullName evidence="4">DUF2884 family protein</fullName>
    </recommendedName>
</protein>
<comment type="caution">
    <text evidence="2">The sequence shown here is derived from an EMBL/GenBank/DDBJ whole genome shotgun (WGS) entry which is preliminary data.</text>
</comment>
<proteinExistence type="predicted"/>
<feature type="chain" id="PRO_5045278997" description="DUF2884 family protein" evidence="1">
    <location>
        <begin position="20"/>
        <end position="248"/>
    </location>
</feature>
<feature type="signal peptide" evidence="1">
    <location>
        <begin position="1"/>
        <end position="19"/>
    </location>
</feature>
<evidence type="ECO:0000313" key="2">
    <source>
        <dbReference type="EMBL" id="CAH0541011.1"/>
    </source>
</evidence>
<dbReference type="InterPro" id="IPR021307">
    <property type="entry name" value="DUF2884"/>
</dbReference>
<evidence type="ECO:0000256" key="1">
    <source>
        <dbReference type="SAM" id="SignalP"/>
    </source>
</evidence>
<gene>
    <name evidence="2" type="ORF">VMF7928_03309</name>
</gene>
<accession>A0ABM9A6N7</accession>
<evidence type="ECO:0000313" key="3">
    <source>
        <dbReference type="Proteomes" id="UP000838748"/>
    </source>
</evidence>
<keyword evidence="1" id="KW-0732">Signal</keyword>